<feature type="domain" description="Ig-like" evidence="2">
    <location>
        <begin position="632"/>
        <end position="718"/>
    </location>
</feature>
<dbReference type="InterPro" id="IPR007110">
    <property type="entry name" value="Ig-like_dom"/>
</dbReference>
<dbReference type="Proteomes" id="UP000050326">
    <property type="component" value="Unassembled WGS sequence"/>
</dbReference>
<evidence type="ECO:0000259" key="2">
    <source>
        <dbReference type="PROSITE" id="PS50835"/>
    </source>
</evidence>
<dbReference type="Gene3D" id="1.20.1270.90">
    <property type="entry name" value="AF1782-like"/>
    <property type="match status" value="1"/>
</dbReference>
<dbReference type="OrthoDB" id="9757939at2"/>
<accession>A0A0P9ADS4</accession>
<proteinExistence type="predicted"/>
<organism evidence="3 4">
    <name type="scientific">Oxobacter pfennigii</name>
    <dbReference type="NCBI Taxonomy" id="36849"/>
    <lineage>
        <taxon>Bacteria</taxon>
        <taxon>Bacillati</taxon>
        <taxon>Bacillota</taxon>
        <taxon>Clostridia</taxon>
        <taxon>Eubacteriales</taxon>
        <taxon>Clostridiaceae</taxon>
        <taxon>Oxobacter</taxon>
    </lineage>
</organism>
<dbReference type="EC" id="3.2.1.4" evidence="3"/>
<dbReference type="InterPro" id="IPR027954">
    <property type="entry name" value="Transcobalamin-like_C"/>
</dbReference>
<feature type="signal peptide" evidence="1">
    <location>
        <begin position="1"/>
        <end position="32"/>
    </location>
</feature>
<comment type="caution">
    <text evidence="3">The sequence shown here is derived from an EMBL/GenBank/DDBJ whole genome shotgun (WGS) entry which is preliminary data.</text>
</comment>
<dbReference type="PATRIC" id="fig|36849.3.peg.2940"/>
<dbReference type="RefSeq" id="WP_054875795.1">
    <property type="nucleotide sequence ID" value="NZ_LKET01000039.1"/>
</dbReference>
<dbReference type="SUPFAM" id="SSF48726">
    <property type="entry name" value="Immunoglobulin"/>
    <property type="match status" value="2"/>
</dbReference>
<dbReference type="InterPro" id="IPR036179">
    <property type="entry name" value="Ig-like_dom_sf"/>
</dbReference>
<dbReference type="Gene3D" id="2.160.20.110">
    <property type="match status" value="1"/>
</dbReference>
<dbReference type="EMBL" id="LKET01000039">
    <property type="protein sequence ID" value="KPU43342.1"/>
    <property type="molecule type" value="Genomic_DNA"/>
</dbReference>
<protein>
    <submittedName>
        <fullName evidence="3">Endoglucanase C</fullName>
        <ecNumber evidence="3">3.2.1.4</ecNumber>
    </submittedName>
</protein>
<name>A0A0P9ADS4_9CLOT</name>
<dbReference type="PANTHER" id="PTHR45889:SF8">
    <property type="entry name" value="IG-LIKE DOMAIN-CONTAINING PROTEIN"/>
    <property type="match status" value="1"/>
</dbReference>
<reference evidence="3 4" key="1">
    <citation type="submission" date="2015-09" db="EMBL/GenBank/DDBJ databases">
        <title>Genome sequence of Oxobacter pfennigii DSM 3222.</title>
        <authorList>
            <person name="Poehlein A."/>
            <person name="Bengelsdorf F.R."/>
            <person name="Schiel-Bengelsdorf B."/>
            <person name="Duerre P."/>
            <person name="Daniel R."/>
        </authorList>
    </citation>
    <scope>NUCLEOTIDE SEQUENCE [LARGE SCALE GENOMIC DNA]</scope>
    <source>
        <strain evidence="3 4">DSM 3222</strain>
    </source>
</reference>
<keyword evidence="3" id="KW-0326">Glycosidase</keyword>
<sequence length="2555" mass="275128">MQQKRRKFCTKLISMLLTAVMIIGMLPLSAFAAESPLSISAHPEDAEVKVGQTAAFNVTAEGGDEPYSYQWESNGGTDWEEIEGANSEVYVTSPTVISMNGYKYRCKVTDDSNASVTSDEATLTVEEHASIAISAHPEDAEVKVGQTAAFSVTAEGGDEPYSYQWESNDDTGWEEIEGATSGVYVTSPTVISMDGYKYRCTVTDSSNESATSDEATLTVEEYFSGGKGTESEPYLISSKDDLANLSDYIYNGSVNEESTRFNVMYYKQTADINLGGSSSGSWTPIGRSGTNYVFKGYYDGDKNNITGLYIKNTSTPVTAKIMGLFGYLNGATIKNVNIISPDIEVSGSQQGAAVAGTGALAGAALNSSIQSCTVQGGTIKSDYWAGGLVGLLQASVMGATATVEGCYTDIDVSSSGNAGVGGVVGFINFNNNSKDGVITVKDCYSMGDVSCTHGSKPLIGGVVGGNNQATAIDTGSITIENCYATGTINGKAGNTKGAGIGGITGTPNSSAASSTAQIKNNAAINKEIKNESTPPNTNDEFGRISGVEKSGSFSGNIAWDGMKVKGAAVTGGASDKNGEPKTMAEIKTKSTWEALGFNFTNTWEWDEDLSYPKLKGLPGQNANPFPEAVNLPIISAQPENITVAAGQGAVFSVTASGDSAILAYQWESNDGTGWEEIEEAASVEYTIAAATLEMNGWQYRCVITDINGNVTSNAAVLTVIEESLAEEQLRKVKDFYDANKTLTAPLEATALYGAGVDLSVYNAGSLTENAYYLKDSSGISNIIFAVNPGGINVQGQLALLIMDSIALGKNPAALNGKNYVHELNKYQNSSGKNGNTPTPRFDSNASAANNMALLGLHTYWGGGDYPMQNEFPLYIGEDVYISYLLNSYPGNGYVSGNLNGMWGLDTTADNRLVVTYWMMQGLWAAADPSQLTADNIGKSMAFMDSEYAKTGSENKITSSCELMAAYIISRLSYGEEVDDEMWQKLAAFQLEDGSYKRKLTDTESNRESTAMALIALGQNADPEKKSAFLRLSFNDNAAREKAKEDIEAVEKSVAEISLDEENLYPLPTVGEYTTDITWSSSDTVTIEADGTIHAPAEGRDISVTLTAVVNKGTSFIKRYWTFVIKPMDQRFHMEENFAKTKEFYQNKHTLDTAWEPMAVLSGIGSLEGFEFNLPYYGKYYSLTGTADRRASEALAALDTMARGGNPRDYTRNITGSSQTEQVDLIQLILGNQQQNGTIGYEGNFVSDSSHMYYTLALEAYFNGRPWGSEQSGTSFGRIGAIKHIFDKMIDYPLTGGRAYSQILAPNDSTNRPDWFRYHCDLVMLLSRLAEDETLYEEGKTIGKKAQEEMEGILATLKYLFDEGLITNTEPLVRYVSALVAAGQKNKVEEYKVLEVLRNARVGDGSYSYSATAGVRGSNPSGNTAATISMMMALGDLQNNRSILATITFDSSSVSDEEAVNSDLAALSVPETATANITLPTEGPNGSTITWTSSKPQVISTGGVVTRPPVGSADAIVTLVATATRGSVTQTRVFSVTVPAERVISDEELLQADLLEISIPESTIKNISLPASGRNGSAITWTSDNEAVISSDGVVTRPAAGSADGVVILTATAALNEKTASREFTVSVPALTSDIVKEAVNTIREQYNTDKALTSGYWEVFAAKSVLGDDFDKYNFSIYDVRNHRQESSWQPTDYGAVILMILSIGENPYNYKGTNYVQGLLNYRETKNNWGPYAAPIWSGMALEAAGVDISDARRNEYIGYCRSQYSELTYGPDMAGWSLIVLANHLKNEDGSTNDNILNAINQLKAALKASQVQSGEKIALFNTGGVEGGSITMSNACVVSGFMALKEAGPSGFDLTADEWKVNGVGVMDTLYNLEIKDRETFNPQLAIAFGDVYYSDSVWRRVGITKDQFDDVIENAEEILNGNTEEYTEASLQALQAALTAAQAIRSNETKMSKRAFGKEYFDLKDAAKGLVKAGSASIAVIGDADRGIILERTGLEDITGKTIDEIFGAALDEAHIGYTMDNGVISVISGLTAGEDSAWYCYVNGEKVIAPLSAAQLNDGDELVFKYCSNKAAIEEGATLDEHIVTEEAVALTIGENLSEVTEDLTLPLRGAFGSIITWKSSNTQIVSDEGKVTRYATDEEIKLTAKISYGDAEMEKTFDITVKFIEGGAGNITVTFKLIGDSIHGSPYTHTKYETWIDATEVTVLSGAKVSDVFYKVLADNGMAYAIGNSENYISGIRAPEAFGGYWLEEFDNGSKSGWMYMVNGVHPGVGLTEKTIYDGDVILWHYTDEFRLEEGSDTTFTKRKLGEPAEIPSLDKLVIFEDNTAIVFYEDLIPSDTTVTLNDVSNTISYPEYAPGDGMEAAGPIVQLTIDGMDLSNKALLRLDVSSGVSDISEVSVYRFDPAKGEWIRIASDYPEAMGKMLAPISGSGVYGVFKSQDTEPSDFIVERIGEGSFKNGEDANVTVSMTNNGNSSQQATLIICLYDIENGKNEMINYAYASKQVAAKEVVRLTGGFTIPDTGTHKVKVFVWDTFEGMEQLAEPILIEVADN</sequence>
<keyword evidence="3" id="KW-0378">Hydrolase</keyword>
<dbReference type="GO" id="GO:0008810">
    <property type="term" value="F:cellulase activity"/>
    <property type="evidence" value="ECO:0007669"/>
    <property type="project" value="UniProtKB-EC"/>
</dbReference>
<feature type="domain" description="Ig-like" evidence="2">
    <location>
        <begin position="129"/>
        <end position="218"/>
    </location>
</feature>
<dbReference type="Pfam" id="PF14478">
    <property type="entry name" value="DUF4430"/>
    <property type="match status" value="1"/>
</dbReference>
<keyword evidence="1" id="KW-0732">Signal</keyword>
<dbReference type="InterPro" id="IPR046780">
    <property type="entry name" value="aBig_2"/>
</dbReference>
<dbReference type="InterPro" id="IPR003599">
    <property type="entry name" value="Ig_sub"/>
</dbReference>
<evidence type="ECO:0000256" key="1">
    <source>
        <dbReference type="SAM" id="SignalP"/>
    </source>
</evidence>
<dbReference type="Pfam" id="PF20578">
    <property type="entry name" value="aBig_2"/>
    <property type="match status" value="4"/>
</dbReference>
<dbReference type="PROSITE" id="PS50835">
    <property type="entry name" value="IG_LIKE"/>
    <property type="match status" value="3"/>
</dbReference>
<evidence type="ECO:0000313" key="3">
    <source>
        <dbReference type="EMBL" id="KPU43342.1"/>
    </source>
</evidence>
<dbReference type="SMART" id="SM00409">
    <property type="entry name" value="IG"/>
    <property type="match status" value="3"/>
</dbReference>
<feature type="chain" id="PRO_5006155154" evidence="1">
    <location>
        <begin position="33"/>
        <end position="2555"/>
    </location>
</feature>
<gene>
    <name evidence="3" type="primary">cenC</name>
    <name evidence="3" type="ORF">OXPF_27830</name>
</gene>
<keyword evidence="4" id="KW-1185">Reference proteome</keyword>
<dbReference type="InterPro" id="IPR013783">
    <property type="entry name" value="Ig-like_fold"/>
</dbReference>
<dbReference type="PANTHER" id="PTHR45889">
    <property type="entry name" value="IG-LIKE DOMAIN-CONTAINING PROTEIN"/>
    <property type="match status" value="1"/>
</dbReference>
<feature type="domain" description="Ig-like" evidence="2">
    <location>
        <begin position="36"/>
        <end position="124"/>
    </location>
</feature>
<evidence type="ECO:0000313" key="4">
    <source>
        <dbReference type="Proteomes" id="UP000050326"/>
    </source>
</evidence>
<dbReference type="STRING" id="36849.OXPF_27830"/>
<dbReference type="Gene3D" id="2.60.40.10">
    <property type="entry name" value="Immunoglobulins"/>
    <property type="match status" value="3"/>
</dbReference>